<dbReference type="RefSeq" id="WP_332520246.1">
    <property type="nucleotide sequence ID" value="NZ_JANRHA010000009.1"/>
</dbReference>
<dbReference type="SMART" id="SM00044">
    <property type="entry name" value="CYCc"/>
    <property type="match status" value="1"/>
</dbReference>
<dbReference type="PROSITE" id="PS50885">
    <property type="entry name" value="HAMP"/>
    <property type="match status" value="1"/>
</dbReference>
<feature type="transmembrane region" description="Helical" evidence="7">
    <location>
        <begin position="63"/>
        <end position="89"/>
    </location>
</feature>
<dbReference type="Proteomes" id="UP001152755">
    <property type="component" value="Unassembled WGS sequence"/>
</dbReference>
<accession>A0A9X4M238</accession>
<dbReference type="Pfam" id="PF00672">
    <property type="entry name" value="HAMP"/>
    <property type="match status" value="1"/>
</dbReference>
<evidence type="ECO:0000256" key="3">
    <source>
        <dbReference type="ARBA" id="ARBA00022475"/>
    </source>
</evidence>
<evidence type="ECO:0000259" key="8">
    <source>
        <dbReference type="PROSITE" id="PS50125"/>
    </source>
</evidence>
<keyword evidence="6 7" id="KW-0472">Membrane</keyword>
<proteinExistence type="inferred from homology"/>
<dbReference type="EMBL" id="JANRHA010000009">
    <property type="protein sequence ID" value="MDG3015776.1"/>
    <property type="molecule type" value="Genomic_DNA"/>
</dbReference>
<dbReference type="Gene3D" id="3.30.70.1230">
    <property type="entry name" value="Nucleotide cyclase"/>
    <property type="match status" value="1"/>
</dbReference>
<dbReference type="AlphaFoldDB" id="A0A9X4M238"/>
<comment type="similarity">
    <text evidence="2">Belongs to the adenylyl cyclase class-3 family.</text>
</comment>
<keyword evidence="5 7" id="KW-1133">Transmembrane helix</keyword>
<dbReference type="GO" id="GO:0005886">
    <property type="term" value="C:plasma membrane"/>
    <property type="evidence" value="ECO:0007669"/>
    <property type="project" value="UniProtKB-SubCell"/>
</dbReference>
<dbReference type="InterPro" id="IPR003660">
    <property type="entry name" value="HAMP_dom"/>
</dbReference>
<feature type="transmembrane region" description="Helical" evidence="7">
    <location>
        <begin position="200"/>
        <end position="222"/>
    </location>
</feature>
<evidence type="ECO:0000313" key="11">
    <source>
        <dbReference type="Proteomes" id="UP001152755"/>
    </source>
</evidence>
<dbReference type="GO" id="GO:0004016">
    <property type="term" value="F:adenylate cyclase activity"/>
    <property type="evidence" value="ECO:0007669"/>
    <property type="project" value="UniProtKB-ARBA"/>
</dbReference>
<dbReference type="CDD" id="cd07302">
    <property type="entry name" value="CHD"/>
    <property type="match status" value="1"/>
</dbReference>
<evidence type="ECO:0000256" key="4">
    <source>
        <dbReference type="ARBA" id="ARBA00022692"/>
    </source>
</evidence>
<name>A0A9X4M238_9ACTN</name>
<dbReference type="CDD" id="cd06225">
    <property type="entry name" value="HAMP"/>
    <property type="match status" value="1"/>
</dbReference>
<keyword evidence="3" id="KW-1003">Cell membrane</keyword>
<dbReference type="SMART" id="SM00304">
    <property type="entry name" value="HAMP"/>
    <property type="match status" value="1"/>
</dbReference>
<feature type="transmembrane region" description="Helical" evidence="7">
    <location>
        <begin position="234"/>
        <end position="255"/>
    </location>
</feature>
<evidence type="ECO:0000256" key="2">
    <source>
        <dbReference type="ARBA" id="ARBA00005381"/>
    </source>
</evidence>
<gene>
    <name evidence="10" type="ORF">NVS88_14535</name>
</gene>
<dbReference type="Pfam" id="PF00211">
    <property type="entry name" value="Guanylate_cyc"/>
    <property type="match status" value="1"/>
</dbReference>
<keyword evidence="11" id="KW-1185">Reference proteome</keyword>
<protein>
    <submittedName>
        <fullName evidence="10">Adenylate/guanylate cyclase domain-containing protein</fullName>
    </submittedName>
</protein>
<comment type="caution">
    <text evidence="10">The sequence shown here is derived from an EMBL/GenBank/DDBJ whole genome shotgun (WGS) entry which is preliminary data.</text>
</comment>
<feature type="transmembrane region" description="Helical" evidence="7">
    <location>
        <begin position="122"/>
        <end position="143"/>
    </location>
</feature>
<evidence type="ECO:0000313" key="10">
    <source>
        <dbReference type="EMBL" id="MDG3015776.1"/>
    </source>
</evidence>
<comment type="subcellular location">
    <subcellularLocation>
        <location evidence="1">Cell membrane</location>
        <topology evidence="1">Multi-pass membrane protein</topology>
    </subcellularLocation>
</comment>
<evidence type="ECO:0000259" key="9">
    <source>
        <dbReference type="PROSITE" id="PS50885"/>
    </source>
</evidence>
<keyword evidence="4 7" id="KW-0812">Transmembrane</keyword>
<reference evidence="10" key="1">
    <citation type="submission" date="2022-08" db="EMBL/GenBank/DDBJ databases">
        <title>Genome analysis of Corynebacteriales strain.</title>
        <authorList>
            <person name="Lee S.D."/>
        </authorList>
    </citation>
    <scope>NUCLEOTIDE SEQUENCE</scope>
    <source>
        <strain evidence="10">D3-21</strain>
    </source>
</reference>
<dbReference type="InterPro" id="IPR001054">
    <property type="entry name" value="A/G_cyclase"/>
</dbReference>
<dbReference type="InterPro" id="IPR029787">
    <property type="entry name" value="Nucleotide_cyclase"/>
</dbReference>
<feature type="transmembrane region" description="Helical" evidence="7">
    <location>
        <begin position="32"/>
        <end position="57"/>
    </location>
</feature>
<dbReference type="GO" id="GO:0006171">
    <property type="term" value="P:cAMP biosynthetic process"/>
    <property type="evidence" value="ECO:0007669"/>
    <property type="project" value="TreeGrafter"/>
</dbReference>
<evidence type="ECO:0000256" key="1">
    <source>
        <dbReference type="ARBA" id="ARBA00004651"/>
    </source>
</evidence>
<organism evidence="10 11">
    <name type="scientific">Speluncibacter jeojiensis</name>
    <dbReference type="NCBI Taxonomy" id="2710754"/>
    <lineage>
        <taxon>Bacteria</taxon>
        <taxon>Bacillati</taxon>
        <taxon>Actinomycetota</taxon>
        <taxon>Actinomycetes</taxon>
        <taxon>Mycobacteriales</taxon>
        <taxon>Speluncibacteraceae</taxon>
        <taxon>Speluncibacter</taxon>
    </lineage>
</organism>
<evidence type="ECO:0000256" key="5">
    <source>
        <dbReference type="ARBA" id="ARBA00022989"/>
    </source>
</evidence>
<feature type="transmembrane region" description="Helical" evidence="7">
    <location>
        <begin position="149"/>
        <end position="170"/>
    </location>
</feature>
<feature type="domain" description="Guanylate cyclase" evidence="8">
    <location>
        <begin position="339"/>
        <end position="463"/>
    </location>
</feature>
<dbReference type="Gene3D" id="6.10.340.10">
    <property type="match status" value="1"/>
</dbReference>
<dbReference type="PROSITE" id="PS50125">
    <property type="entry name" value="GUANYLATE_CYCLASE_2"/>
    <property type="match status" value="1"/>
</dbReference>
<feature type="domain" description="HAMP" evidence="9">
    <location>
        <begin position="256"/>
        <end position="308"/>
    </location>
</feature>
<dbReference type="PANTHER" id="PTHR43081:SF17">
    <property type="entry name" value="BLL5647 PROTEIN"/>
    <property type="match status" value="1"/>
</dbReference>
<dbReference type="SUPFAM" id="SSF158472">
    <property type="entry name" value="HAMP domain-like"/>
    <property type="match status" value="1"/>
</dbReference>
<evidence type="ECO:0000256" key="7">
    <source>
        <dbReference type="SAM" id="Phobius"/>
    </source>
</evidence>
<dbReference type="GO" id="GO:0035556">
    <property type="term" value="P:intracellular signal transduction"/>
    <property type="evidence" value="ECO:0007669"/>
    <property type="project" value="InterPro"/>
</dbReference>
<dbReference type="PANTHER" id="PTHR43081">
    <property type="entry name" value="ADENYLATE CYCLASE, TERMINAL-DIFFERENTIATION SPECIFIC-RELATED"/>
    <property type="match status" value="1"/>
</dbReference>
<dbReference type="InterPro" id="IPR050697">
    <property type="entry name" value="Adenylyl/Guanylyl_Cyclase_3/4"/>
</dbReference>
<evidence type="ECO:0000256" key="6">
    <source>
        <dbReference type="ARBA" id="ARBA00023136"/>
    </source>
</evidence>
<sequence length="515" mass="54425">MQRRRPAVPPLGSRILGPGREGTRRRRIRVQLLLTSLLVLANLIGSAIVMVLVAFVVPGPSVFTFALWPITFLAVPLYVVLALLLGIVLGTRKTLRALHWAQTDRAPSPAELRVALAVPWRLTLLQGLLWFGAFALFTLLYGIAEPQLIPKIAFTILLGGAVVCANSYLFSEFALRPIAAQALQADTPRAARAGVTTRMVLTWAVGSGVPVAGLMIIAIWALAKGTVTTVQLAVPMLAIGGVALATGLLLTLLVASSTVAPVRTVRVAQQRVAAGDLSADVTVFDGTELGQLQAGFNLMADGLRERERLRDLFGRHVGRDVARAALDHSGLGGEVREVAVIFVDLIGSTTIAATLPPTEVVDMLNRLFAVVVDEVDRYGGFVNKFEGDAALAIFGAPLEIDDHCGSALAAARAIADRLTVELTECRAAIGVAAGSALAGNVGAHARFEYTVIGDPVNEAARLCEFAKTLPGRTVASGRAVAGAAPAEAERWRCGDEVTLRGRLEPTRLAVPQHVA</sequence>
<dbReference type="SUPFAM" id="SSF55073">
    <property type="entry name" value="Nucleotide cyclase"/>
    <property type="match status" value="1"/>
</dbReference>